<dbReference type="InterPro" id="IPR012946">
    <property type="entry name" value="X8"/>
</dbReference>
<keyword evidence="10" id="KW-1015">Disulfide bond</keyword>
<keyword evidence="9" id="KW-0472">Membrane</keyword>
<dbReference type="Gramene" id="TraesJAG7D03G04347230.1">
    <property type="protein sequence ID" value="TraesJAG7D03G04347230.1"/>
    <property type="gene ID" value="TraesJAG7D03G04347230"/>
</dbReference>
<dbReference type="Gramene" id="TraesCS7D02G257600.1">
    <property type="protein sequence ID" value="TraesCS7D02G257600.1"/>
    <property type="gene ID" value="TraesCS7D02G257600"/>
</dbReference>
<proteinExistence type="inferred from homology"/>
<dbReference type="Gramene" id="TraesCS7D03G0583800.1">
    <property type="protein sequence ID" value="TraesCS7D03G0583800.1.CDS"/>
    <property type="gene ID" value="TraesCS7D03G0583800"/>
</dbReference>
<protein>
    <recommendedName>
        <fullName evidence="4">glucan endo-1,3-beta-D-glucosidase</fullName>
        <ecNumber evidence="4">3.2.1.39</ecNumber>
    </recommendedName>
</protein>
<dbReference type="Pfam" id="PF07983">
    <property type="entry name" value="X8"/>
    <property type="match status" value="1"/>
</dbReference>
<name>A0A3B6TIR9_WHEAT</name>
<gene>
    <name evidence="17" type="primary">LOC123167339</name>
</gene>
<dbReference type="SUPFAM" id="SSF51445">
    <property type="entry name" value="(Trans)glycosidases"/>
    <property type="match status" value="1"/>
</dbReference>
<dbReference type="SMART" id="SM00768">
    <property type="entry name" value="X8"/>
    <property type="match status" value="1"/>
</dbReference>
<evidence type="ECO:0000256" key="14">
    <source>
        <dbReference type="RuleBase" id="RU004336"/>
    </source>
</evidence>
<dbReference type="EC" id="3.2.1.39" evidence="4"/>
<evidence type="ECO:0000256" key="6">
    <source>
        <dbReference type="ARBA" id="ARBA00022622"/>
    </source>
</evidence>
<evidence type="ECO:0000256" key="8">
    <source>
        <dbReference type="ARBA" id="ARBA00022801"/>
    </source>
</evidence>
<dbReference type="InterPro" id="IPR044965">
    <property type="entry name" value="Glyco_hydro_17_plant"/>
</dbReference>
<dbReference type="GO" id="GO:0005886">
    <property type="term" value="C:plasma membrane"/>
    <property type="evidence" value="ECO:0000318"/>
    <property type="project" value="GO_Central"/>
</dbReference>
<dbReference type="Gramene" id="TraesJUL7D03G04407980.1">
    <property type="protein sequence ID" value="TraesJUL7D03G04407980.1"/>
    <property type="gene ID" value="TraesJUL7D03G04407980"/>
</dbReference>
<dbReference type="InterPro" id="IPR017853">
    <property type="entry name" value="GH"/>
</dbReference>
<evidence type="ECO:0000256" key="15">
    <source>
        <dbReference type="SAM" id="SignalP"/>
    </source>
</evidence>
<accession>A0A3B6TIR9</accession>
<reference evidence="17" key="1">
    <citation type="submission" date="2018-08" db="EMBL/GenBank/DDBJ databases">
        <authorList>
            <person name="Rossello M."/>
        </authorList>
    </citation>
    <scope>NUCLEOTIDE SEQUENCE [LARGE SCALE GENOMIC DNA]</scope>
    <source>
        <strain evidence="17">cv. Chinese Spring</strain>
    </source>
</reference>
<dbReference type="GO" id="GO:0042973">
    <property type="term" value="F:glucan endo-1,3-beta-D-glucosidase activity"/>
    <property type="evidence" value="ECO:0007669"/>
    <property type="project" value="UniProtKB-EC"/>
</dbReference>
<dbReference type="Gramene" id="TraesLAC7D03G04311050.1">
    <property type="protein sequence ID" value="TraesLAC7D03G04311050.1"/>
    <property type="gene ID" value="TraesLAC7D03G04311050"/>
</dbReference>
<evidence type="ECO:0000256" key="1">
    <source>
        <dbReference type="ARBA" id="ARBA00000382"/>
    </source>
</evidence>
<feature type="domain" description="X8" evidence="16">
    <location>
        <begin position="379"/>
        <end position="467"/>
    </location>
</feature>
<dbReference type="GO" id="GO:0098552">
    <property type="term" value="C:side of membrane"/>
    <property type="evidence" value="ECO:0007669"/>
    <property type="project" value="UniProtKB-KW"/>
</dbReference>
<dbReference type="FunFam" id="1.20.58.1040:FF:000001">
    <property type="entry name" value="Glucan endo-1,3-beta-glucosidase 4"/>
    <property type="match status" value="1"/>
</dbReference>
<feature type="signal peptide" evidence="15">
    <location>
        <begin position="1"/>
        <end position="22"/>
    </location>
</feature>
<dbReference type="Gramene" id="TraesMAC7D03G04356410.1">
    <property type="protein sequence ID" value="TraesMAC7D03G04356410.1"/>
    <property type="gene ID" value="TraesMAC7D03G04356410"/>
</dbReference>
<evidence type="ECO:0000256" key="7">
    <source>
        <dbReference type="ARBA" id="ARBA00022729"/>
    </source>
</evidence>
<dbReference type="Pfam" id="PF00332">
    <property type="entry name" value="Glyco_hydro_17"/>
    <property type="match status" value="1"/>
</dbReference>
<dbReference type="PROSITE" id="PS00587">
    <property type="entry name" value="GLYCOSYL_HYDROL_F17"/>
    <property type="match status" value="1"/>
</dbReference>
<evidence type="ECO:0000256" key="3">
    <source>
        <dbReference type="ARBA" id="ARBA00008773"/>
    </source>
</evidence>
<evidence type="ECO:0000256" key="11">
    <source>
        <dbReference type="ARBA" id="ARBA00023180"/>
    </source>
</evidence>
<dbReference type="AlphaFoldDB" id="A0A3B6TIR9"/>
<dbReference type="InterPro" id="IPR000490">
    <property type="entry name" value="Glyco_hydro_17"/>
</dbReference>
<evidence type="ECO:0000256" key="5">
    <source>
        <dbReference type="ARBA" id="ARBA00022475"/>
    </source>
</evidence>
<dbReference type="GO" id="GO:0005975">
    <property type="term" value="P:carbohydrate metabolic process"/>
    <property type="evidence" value="ECO:0007669"/>
    <property type="project" value="InterPro"/>
</dbReference>
<comment type="similarity">
    <text evidence="3 13">Belongs to the glycosyl hydrolase 17 family.</text>
</comment>
<dbReference type="OrthoDB" id="941679at2759"/>
<evidence type="ECO:0000256" key="2">
    <source>
        <dbReference type="ARBA" id="ARBA00004609"/>
    </source>
</evidence>
<dbReference type="Gramene" id="TraesSYM7D03G04417410.1">
    <property type="protein sequence ID" value="TraesSYM7D03G04417410.1"/>
    <property type="gene ID" value="TraesSYM7D03G04417410"/>
</dbReference>
<evidence type="ECO:0000256" key="4">
    <source>
        <dbReference type="ARBA" id="ARBA00012780"/>
    </source>
</evidence>
<dbReference type="SMR" id="A0A3B6TIR9"/>
<keyword evidence="5" id="KW-1003">Cell membrane</keyword>
<dbReference type="Gramene" id="TraesPARA_EIv1.0_2563970.1">
    <property type="protein sequence ID" value="TraesPARA_EIv1.0_2563970.1.CDS"/>
    <property type="gene ID" value="TraesPARA_EIv1.0_2563970"/>
</dbReference>
<comment type="catalytic activity">
    <reaction evidence="1">
        <text>Hydrolysis of (1-&gt;3)-beta-D-glucosidic linkages in (1-&gt;3)-beta-D-glucans.</text>
        <dbReference type="EC" id="3.2.1.39"/>
    </reaction>
</comment>
<sequence length="470" mass="50893">MASSSICALLLLLAAFSCHCHAAAAAAYRRPRAIGVNYGNLGDDLPTAARSVKLLRKANAGAVKLYNADQRILHALAGTGIPVSVMVPNDIVPSLADSRAAARKWVDNNLKRHPRVRVRYLLVGNELLSYPALAASTWGKIVPAMKNLRHALHAIGLGRVKLGTPLAMDALAASYPPSAGAFREDIADPVMRPLLDFLNHTRSYYFVDAYPYFPWAANQKDISLDYALFEGNASSHYVDPATRLAYTNLLDQMLDACIAAMDKLGYGGVKLAISETGWPNAGDPGQAGANVRNAALYNRHLARRMHKKLGTPARPRSKMPAFVFALYNEDLKPGAGTERHWGMFYPNGTWVYQIDLTGRRTARSYPPLPPPDDQTGKLEWCVLAGGGKPLNETAVALALNYACGQGTGTCAAIQPGGACYEPNTLDAHASYAINAYWQQFKAKGGSCYFNGLAVKTNKDPSYLSCKFPSY</sequence>
<evidence type="ECO:0000256" key="13">
    <source>
        <dbReference type="RuleBase" id="RU004335"/>
    </source>
</evidence>
<keyword evidence="6" id="KW-0336">GPI-anchor</keyword>
<keyword evidence="6" id="KW-0449">Lipoprotein</keyword>
<dbReference type="FunFam" id="3.20.20.80:FF:000005">
    <property type="entry name" value="Glucan endo-1,3-beta-glucosidase 14"/>
    <property type="match status" value="1"/>
</dbReference>
<reference evidence="17" key="2">
    <citation type="submission" date="2018-10" db="UniProtKB">
        <authorList>
            <consortium name="EnsemblPlants"/>
        </authorList>
    </citation>
    <scope>IDENTIFICATION</scope>
</reference>
<keyword evidence="11" id="KW-0325">Glycoprotein</keyword>
<dbReference type="GO" id="GO:0009506">
    <property type="term" value="C:plasmodesma"/>
    <property type="evidence" value="ECO:0007669"/>
    <property type="project" value="UniProtKB-ARBA"/>
</dbReference>
<evidence type="ECO:0000259" key="16">
    <source>
        <dbReference type="SMART" id="SM00768"/>
    </source>
</evidence>
<dbReference type="Gene3D" id="3.20.20.80">
    <property type="entry name" value="Glycosidases"/>
    <property type="match status" value="1"/>
</dbReference>
<dbReference type="Gramene" id="TraesCAD_scaffold_097874_01G000100.1">
    <property type="protein sequence ID" value="TraesCAD_scaffold_097874_01G000100.1"/>
    <property type="gene ID" value="TraesCAD_scaffold_097874_01G000100"/>
</dbReference>
<dbReference type="Gramene" id="TraesNOR7D03G04413310.1">
    <property type="protein sequence ID" value="TraesNOR7D03G04413310.1"/>
    <property type="gene ID" value="TraesNOR7D03G04413310"/>
</dbReference>
<feature type="chain" id="PRO_5043181167" description="glucan endo-1,3-beta-D-glucosidase" evidence="15">
    <location>
        <begin position="23"/>
        <end position="470"/>
    </location>
</feature>
<keyword evidence="12 14" id="KW-0326">Glycosidase</keyword>
<dbReference type="PANTHER" id="PTHR32227">
    <property type="entry name" value="GLUCAN ENDO-1,3-BETA-GLUCOSIDASE BG1-RELATED-RELATED"/>
    <property type="match status" value="1"/>
</dbReference>
<dbReference type="Gene3D" id="1.20.58.1040">
    <property type="match status" value="1"/>
</dbReference>
<dbReference type="OMA" id="QDKQTWS"/>
<evidence type="ECO:0000256" key="9">
    <source>
        <dbReference type="ARBA" id="ARBA00023136"/>
    </source>
</evidence>
<keyword evidence="8 14" id="KW-0378">Hydrolase</keyword>
<dbReference type="Gramene" id="TraesWEE_scaffold_083437_01G000100.1">
    <property type="protein sequence ID" value="TraesWEE_scaffold_083437_01G000100.1"/>
    <property type="gene ID" value="TraesWEE_scaffold_083437_01G000100"/>
</dbReference>
<keyword evidence="18" id="KW-1185">Reference proteome</keyword>
<evidence type="ECO:0000313" key="18">
    <source>
        <dbReference type="Proteomes" id="UP000019116"/>
    </source>
</evidence>
<dbReference type="Proteomes" id="UP000019116">
    <property type="component" value="Chromosome 7D"/>
</dbReference>
<comment type="subcellular location">
    <subcellularLocation>
        <location evidence="2">Cell membrane</location>
        <topology evidence="2">Lipid-anchor</topology>
        <topology evidence="2">GPI-anchor</topology>
    </subcellularLocation>
</comment>
<dbReference type="EnsemblPlants" id="TraesCS7D02G257600.1">
    <property type="protein sequence ID" value="TraesCS7D02G257600.1"/>
    <property type="gene ID" value="TraesCS7D02G257600"/>
</dbReference>
<keyword evidence="7 15" id="KW-0732">Signal</keyword>
<dbReference type="Gramene" id="TraesROB_scaffold_101987_01G000100.1">
    <property type="protein sequence ID" value="TraesROB_scaffold_101987_01G000100.1"/>
    <property type="gene ID" value="TraesROB_scaffold_101987_01G000100"/>
</dbReference>
<evidence type="ECO:0000256" key="10">
    <source>
        <dbReference type="ARBA" id="ARBA00023157"/>
    </source>
</evidence>
<evidence type="ECO:0000256" key="12">
    <source>
        <dbReference type="ARBA" id="ARBA00023295"/>
    </source>
</evidence>
<dbReference type="Gramene" id="TraesARI7D03G04439700.1">
    <property type="protein sequence ID" value="TraesARI7D03G04439700.1"/>
    <property type="gene ID" value="TraesARI7D03G04439700"/>
</dbReference>
<evidence type="ECO:0000313" key="17">
    <source>
        <dbReference type="EnsemblPlants" id="TraesCS7D02G257600.1"/>
    </source>
</evidence>
<organism evidence="17">
    <name type="scientific">Triticum aestivum</name>
    <name type="common">Wheat</name>
    <dbReference type="NCBI Taxonomy" id="4565"/>
    <lineage>
        <taxon>Eukaryota</taxon>
        <taxon>Viridiplantae</taxon>
        <taxon>Streptophyta</taxon>
        <taxon>Embryophyta</taxon>
        <taxon>Tracheophyta</taxon>
        <taxon>Spermatophyta</taxon>
        <taxon>Magnoliopsida</taxon>
        <taxon>Liliopsida</taxon>
        <taxon>Poales</taxon>
        <taxon>Poaceae</taxon>
        <taxon>BOP clade</taxon>
        <taxon>Pooideae</taxon>
        <taxon>Triticodae</taxon>
        <taxon>Triticeae</taxon>
        <taxon>Triticinae</taxon>
        <taxon>Triticum</taxon>
    </lineage>
</organism>